<comment type="caution">
    <text evidence="2">The sequence shown here is derived from an EMBL/GenBank/DDBJ whole genome shotgun (WGS) entry which is preliminary data.</text>
</comment>
<name>X0U9V0_9ZZZZ</name>
<dbReference type="InterPro" id="IPR036165">
    <property type="entry name" value="YefM-like_sf"/>
</dbReference>
<evidence type="ECO:0008006" key="3">
    <source>
        <dbReference type="Google" id="ProtNLM"/>
    </source>
</evidence>
<gene>
    <name evidence="2" type="ORF">S01H1_34302</name>
</gene>
<evidence type="ECO:0000256" key="1">
    <source>
        <dbReference type="ARBA" id="ARBA00009981"/>
    </source>
</evidence>
<dbReference type="EMBL" id="BARS01021352">
    <property type="protein sequence ID" value="GAG02609.1"/>
    <property type="molecule type" value="Genomic_DNA"/>
</dbReference>
<reference evidence="2" key="1">
    <citation type="journal article" date="2014" name="Front. Microbiol.">
        <title>High frequency of phylogenetically diverse reductive dehalogenase-homologous genes in deep subseafloor sedimentary metagenomes.</title>
        <authorList>
            <person name="Kawai M."/>
            <person name="Futagami T."/>
            <person name="Toyoda A."/>
            <person name="Takaki Y."/>
            <person name="Nishi S."/>
            <person name="Hori S."/>
            <person name="Arai W."/>
            <person name="Tsubouchi T."/>
            <person name="Morono Y."/>
            <person name="Uchiyama I."/>
            <person name="Ito T."/>
            <person name="Fujiyama A."/>
            <person name="Inagaki F."/>
            <person name="Takami H."/>
        </authorList>
    </citation>
    <scope>NUCLEOTIDE SEQUENCE</scope>
    <source>
        <strain evidence="2">Expedition CK06-06</strain>
    </source>
</reference>
<accession>X0U9V0</accession>
<dbReference type="SUPFAM" id="SSF143120">
    <property type="entry name" value="YefM-like"/>
    <property type="match status" value="1"/>
</dbReference>
<sequence>MRTIEIEKESSKPISEYTKDLGEDLLVFTSNKQPVAAMVPLKNVDMESLALSYHPDFMEIIEKARAEVKAGKTLSLEEMKGEVMGMKEK</sequence>
<proteinExistence type="inferred from homology"/>
<comment type="similarity">
    <text evidence="1">Belongs to the phD/YefM antitoxin family.</text>
</comment>
<organism evidence="2">
    <name type="scientific">marine sediment metagenome</name>
    <dbReference type="NCBI Taxonomy" id="412755"/>
    <lineage>
        <taxon>unclassified sequences</taxon>
        <taxon>metagenomes</taxon>
        <taxon>ecological metagenomes</taxon>
    </lineage>
</organism>
<dbReference type="AlphaFoldDB" id="X0U9V0"/>
<evidence type="ECO:0000313" key="2">
    <source>
        <dbReference type="EMBL" id="GAG02609.1"/>
    </source>
</evidence>
<protein>
    <recommendedName>
        <fullName evidence="3">Prevent-host-death family protein</fullName>
    </recommendedName>
</protein>